<accession>A0A8S9YFU5</accession>
<organism evidence="1 2">
    <name type="scientific">Paragonimus skrjabini miyazakii</name>
    <dbReference type="NCBI Taxonomy" id="59628"/>
    <lineage>
        <taxon>Eukaryota</taxon>
        <taxon>Metazoa</taxon>
        <taxon>Spiralia</taxon>
        <taxon>Lophotrochozoa</taxon>
        <taxon>Platyhelminthes</taxon>
        <taxon>Trematoda</taxon>
        <taxon>Digenea</taxon>
        <taxon>Plagiorchiida</taxon>
        <taxon>Troglotremata</taxon>
        <taxon>Troglotrematidae</taxon>
        <taxon>Paragonimus</taxon>
    </lineage>
</organism>
<reference evidence="1" key="1">
    <citation type="submission" date="2019-07" db="EMBL/GenBank/DDBJ databases">
        <title>Annotation for the trematode Paragonimus miyazaki's.</title>
        <authorList>
            <person name="Choi Y.-J."/>
        </authorList>
    </citation>
    <scope>NUCLEOTIDE SEQUENCE</scope>
    <source>
        <strain evidence="1">Japan</strain>
    </source>
</reference>
<dbReference type="Proteomes" id="UP000822476">
    <property type="component" value="Unassembled WGS sequence"/>
</dbReference>
<gene>
    <name evidence="1" type="ORF">EG68_11628</name>
</gene>
<protein>
    <submittedName>
        <fullName evidence="1">Uncharacterized protein</fullName>
    </submittedName>
</protein>
<dbReference type="EMBL" id="JTDE01014774">
    <property type="protein sequence ID" value="KAF7233998.1"/>
    <property type="molecule type" value="Genomic_DNA"/>
</dbReference>
<sequence length="115" mass="13127">MLNSNRNRTLSWYSLNLWAKRLPLSTWFEECSGRGYNCCIGTTKYHDVQEVYPALIVFRASTYQLVHLPISIWASDYMRPIPLPHPNSPVCPTCRQSGTFCSASTDSVFPHLISN</sequence>
<name>A0A8S9YFU5_9TREM</name>
<evidence type="ECO:0000313" key="2">
    <source>
        <dbReference type="Proteomes" id="UP000822476"/>
    </source>
</evidence>
<comment type="caution">
    <text evidence="1">The sequence shown here is derived from an EMBL/GenBank/DDBJ whole genome shotgun (WGS) entry which is preliminary data.</text>
</comment>
<keyword evidence="2" id="KW-1185">Reference proteome</keyword>
<dbReference type="AlphaFoldDB" id="A0A8S9YFU5"/>
<proteinExistence type="predicted"/>
<evidence type="ECO:0000313" key="1">
    <source>
        <dbReference type="EMBL" id="KAF7233998.1"/>
    </source>
</evidence>